<evidence type="ECO:0000259" key="1">
    <source>
        <dbReference type="SMART" id="SM00829"/>
    </source>
</evidence>
<dbReference type="Pfam" id="PF13602">
    <property type="entry name" value="ADH_zinc_N_2"/>
    <property type="match status" value="1"/>
</dbReference>
<dbReference type="InterPro" id="IPR011032">
    <property type="entry name" value="GroES-like_sf"/>
</dbReference>
<evidence type="ECO:0000313" key="2">
    <source>
        <dbReference type="EMBL" id="RSM00817.1"/>
    </source>
</evidence>
<dbReference type="GO" id="GO:0005739">
    <property type="term" value="C:mitochondrion"/>
    <property type="evidence" value="ECO:0007669"/>
    <property type="project" value="TreeGrafter"/>
</dbReference>
<dbReference type="SMART" id="SM00829">
    <property type="entry name" value="PKS_ER"/>
    <property type="match status" value="1"/>
</dbReference>
<dbReference type="EMBL" id="NKCK01000090">
    <property type="protein sequence ID" value="RSM00817.1"/>
    <property type="molecule type" value="Genomic_DNA"/>
</dbReference>
<feature type="domain" description="Enoyl reductase (ER)" evidence="1">
    <location>
        <begin position="13"/>
        <end position="331"/>
    </location>
</feature>
<accession>A0A428TFL1</accession>
<gene>
    <name evidence="2" type="ORF">CEP52_008924</name>
</gene>
<dbReference type="Pfam" id="PF08240">
    <property type="entry name" value="ADH_N"/>
    <property type="match status" value="1"/>
</dbReference>
<dbReference type="Gene3D" id="3.90.180.10">
    <property type="entry name" value="Medium-chain alcohol dehydrogenases, catalytic domain"/>
    <property type="match status" value="1"/>
</dbReference>
<dbReference type="PANTHER" id="PTHR11695">
    <property type="entry name" value="ALCOHOL DEHYDROGENASE RELATED"/>
    <property type="match status" value="1"/>
</dbReference>
<dbReference type="PANTHER" id="PTHR11695:SF294">
    <property type="entry name" value="RETICULON-4-INTERACTING PROTEIN 1, MITOCHONDRIAL"/>
    <property type="match status" value="1"/>
</dbReference>
<dbReference type="SUPFAM" id="SSF50129">
    <property type="entry name" value="GroES-like"/>
    <property type="match status" value="1"/>
</dbReference>
<proteinExistence type="predicted"/>
<dbReference type="Proteomes" id="UP000287144">
    <property type="component" value="Unassembled WGS sequence"/>
</dbReference>
<dbReference type="SUPFAM" id="SSF51735">
    <property type="entry name" value="NAD(P)-binding Rossmann-fold domains"/>
    <property type="match status" value="1"/>
</dbReference>
<dbReference type="AlphaFoldDB" id="A0A428TFL1"/>
<name>A0A428TFL1_9HYPO</name>
<reference evidence="2 3" key="1">
    <citation type="submission" date="2017-06" db="EMBL/GenBank/DDBJ databases">
        <title>Comparative genomic analysis of Ambrosia Fusariam Clade fungi.</title>
        <authorList>
            <person name="Stajich J.E."/>
            <person name="Carrillo J."/>
            <person name="Kijimoto T."/>
            <person name="Eskalen A."/>
            <person name="O'Donnell K."/>
            <person name="Kasson M."/>
        </authorList>
    </citation>
    <scope>NUCLEOTIDE SEQUENCE [LARGE SCALE GENOMIC DNA]</scope>
    <source>
        <strain evidence="2 3">NRRL62579</strain>
    </source>
</reference>
<organism evidence="2 3">
    <name type="scientific">Fusarium oligoseptatum</name>
    <dbReference type="NCBI Taxonomy" id="2604345"/>
    <lineage>
        <taxon>Eukaryota</taxon>
        <taxon>Fungi</taxon>
        <taxon>Dikarya</taxon>
        <taxon>Ascomycota</taxon>
        <taxon>Pezizomycotina</taxon>
        <taxon>Sordariomycetes</taxon>
        <taxon>Hypocreomycetidae</taxon>
        <taxon>Hypocreales</taxon>
        <taxon>Nectriaceae</taxon>
        <taxon>Fusarium</taxon>
        <taxon>Fusarium solani species complex</taxon>
    </lineage>
</organism>
<keyword evidence="3" id="KW-1185">Reference proteome</keyword>
<evidence type="ECO:0000313" key="3">
    <source>
        <dbReference type="Proteomes" id="UP000287144"/>
    </source>
</evidence>
<dbReference type="Gene3D" id="3.40.50.720">
    <property type="entry name" value="NAD(P)-binding Rossmann-like Domain"/>
    <property type="match status" value="1"/>
</dbReference>
<dbReference type="InterPro" id="IPR020843">
    <property type="entry name" value="ER"/>
</dbReference>
<dbReference type="InterPro" id="IPR036291">
    <property type="entry name" value="NAD(P)-bd_dom_sf"/>
</dbReference>
<dbReference type="InterPro" id="IPR050700">
    <property type="entry name" value="YIM1/Zinc_Alcohol_DH_Fams"/>
</dbReference>
<dbReference type="InterPro" id="IPR013154">
    <property type="entry name" value="ADH-like_N"/>
</dbReference>
<comment type="caution">
    <text evidence="2">The sequence shown here is derived from an EMBL/GenBank/DDBJ whole genome shotgun (WGS) entry which is preliminary data.</text>
</comment>
<sequence>MASMRAWQAASPGTFPQILTLRTDIPRPSNLQDGQILVQVSHAGLNPADYKMCELGVASRAITSFPKIPGMDLAGRVVEIAQGVTEAKVGDLVMARVDPTKPGGSLAEYVVVNRDGYATLPAGFDTEQAAGAPTAAVTAYQTIAPYVKAGDKVFINGGSGGVGLFGIQIAKALGCEVTVTCSTAKAELCKSLGADDIIDYKTSDVLAELKKRGQVFRHCVDNVGDSPSNLYAFSDNFLFNGSKFLFVGGHVSAGSILSIMKTRMLPTFLGGGKNHFISYMTSNKREDIEQVRDWFVEGKVRTVVDSVFDFEEVDKAFEQLKKGSSGGKIIIRVQKVGSRK</sequence>
<dbReference type="GO" id="GO:0016491">
    <property type="term" value="F:oxidoreductase activity"/>
    <property type="evidence" value="ECO:0007669"/>
    <property type="project" value="InterPro"/>
</dbReference>
<dbReference type="CDD" id="cd08267">
    <property type="entry name" value="MDR1"/>
    <property type="match status" value="1"/>
</dbReference>
<dbReference type="STRING" id="1325735.A0A428TFL1"/>
<protein>
    <recommendedName>
        <fullName evidence="1">Enoyl reductase (ER) domain-containing protein</fullName>
    </recommendedName>
</protein>